<feature type="region of interest" description="Disordered" evidence="1">
    <location>
        <begin position="273"/>
        <end position="421"/>
    </location>
</feature>
<dbReference type="Gene3D" id="1.20.920.60">
    <property type="match status" value="1"/>
</dbReference>
<feature type="compositionally biased region" description="Polar residues" evidence="1">
    <location>
        <begin position="1"/>
        <end position="10"/>
    </location>
</feature>
<feature type="compositionally biased region" description="Low complexity" evidence="1">
    <location>
        <begin position="325"/>
        <end position="375"/>
    </location>
</feature>
<keyword evidence="3" id="KW-1185">Reference proteome</keyword>
<name>A0ABY7DS03_MYAAR</name>
<accession>A0ABY7DS03</accession>
<organism evidence="2 3">
    <name type="scientific">Mya arenaria</name>
    <name type="common">Soft-shell clam</name>
    <dbReference type="NCBI Taxonomy" id="6604"/>
    <lineage>
        <taxon>Eukaryota</taxon>
        <taxon>Metazoa</taxon>
        <taxon>Spiralia</taxon>
        <taxon>Lophotrochozoa</taxon>
        <taxon>Mollusca</taxon>
        <taxon>Bivalvia</taxon>
        <taxon>Autobranchia</taxon>
        <taxon>Heteroconchia</taxon>
        <taxon>Euheterodonta</taxon>
        <taxon>Imparidentia</taxon>
        <taxon>Neoheterodontei</taxon>
        <taxon>Myida</taxon>
        <taxon>Myoidea</taxon>
        <taxon>Myidae</taxon>
        <taxon>Mya</taxon>
    </lineage>
</organism>
<sequence>MGCGSSTDASSPRPKPQDGNNNDTEGQRGAGGAKGAKGRGKQTQRKTSKVPVNEKGYKKRIRENLRDATAGNDIEQLEKTMEVFVNNHLEDGGDYSEAETRMEFLLIRKDIRDACLRRHPVVLEKAIKRVEASPYKRQLKPYLDRAYYLKQHQNEQDTFRHDISDLDQTTVSEIRSYHHPPPGVHETMISVYMILGYPEDHLVDWTEITALMGRYGKDSLLREVSQADTRNIDNATSLRARNYLGQYSLEEVRSVSNGAAAFYVWSSQVVGKYDGKGKGGDTGTKTLTNSRVKSQSSASKSGNQPKTPTSTTRPDPGKDKKNEKQQQNTKQQQQQNAKQEQQNAKQQANAKQQQNTKQQQSGKQNQQQQQQQQQNKKADPLKGNKQVSNSQNAKQVTADQNNTKKKDTLYRGPTYNNKAKA</sequence>
<feature type="compositionally biased region" description="Basic and acidic residues" evidence="1">
    <location>
        <begin position="315"/>
        <end position="324"/>
    </location>
</feature>
<feature type="compositionally biased region" description="Low complexity" evidence="1">
    <location>
        <begin position="283"/>
        <end position="301"/>
    </location>
</feature>
<evidence type="ECO:0000256" key="1">
    <source>
        <dbReference type="SAM" id="MobiDB-lite"/>
    </source>
</evidence>
<proteinExistence type="predicted"/>
<dbReference type="Proteomes" id="UP001164746">
    <property type="component" value="Chromosome 3"/>
</dbReference>
<feature type="compositionally biased region" description="Polar residues" evidence="1">
    <location>
        <begin position="302"/>
        <end position="313"/>
    </location>
</feature>
<feature type="compositionally biased region" description="Basic residues" evidence="1">
    <location>
        <begin position="36"/>
        <end position="48"/>
    </location>
</feature>
<protein>
    <submittedName>
        <fullName evidence="2">Uncharacterized protein</fullName>
    </submittedName>
</protein>
<gene>
    <name evidence="2" type="ORF">MAR_024855</name>
</gene>
<dbReference type="EMBL" id="CP111014">
    <property type="protein sequence ID" value="WAR00483.1"/>
    <property type="molecule type" value="Genomic_DNA"/>
</dbReference>
<feature type="compositionally biased region" description="Polar residues" evidence="1">
    <location>
        <begin position="385"/>
        <end position="401"/>
    </location>
</feature>
<evidence type="ECO:0000313" key="2">
    <source>
        <dbReference type="EMBL" id="WAR00483.1"/>
    </source>
</evidence>
<feature type="region of interest" description="Disordered" evidence="1">
    <location>
        <begin position="1"/>
        <end position="57"/>
    </location>
</feature>
<reference evidence="2" key="1">
    <citation type="submission" date="2022-11" db="EMBL/GenBank/DDBJ databases">
        <title>Centuries of genome instability and evolution in soft-shell clam transmissible cancer (bioRxiv).</title>
        <authorList>
            <person name="Hart S.F.M."/>
            <person name="Yonemitsu M.A."/>
            <person name="Giersch R.M."/>
            <person name="Beal B.F."/>
            <person name="Arriagada G."/>
            <person name="Davis B.W."/>
            <person name="Ostrander E.A."/>
            <person name="Goff S.P."/>
            <person name="Metzger M.J."/>
        </authorList>
    </citation>
    <scope>NUCLEOTIDE SEQUENCE</scope>
    <source>
        <strain evidence="2">MELC-2E11</strain>
        <tissue evidence="2">Siphon/mantle</tissue>
    </source>
</reference>
<evidence type="ECO:0000313" key="3">
    <source>
        <dbReference type="Proteomes" id="UP001164746"/>
    </source>
</evidence>